<organism evidence="3 4">
    <name type="scientific">Pocillopora meandrina</name>
    <dbReference type="NCBI Taxonomy" id="46732"/>
    <lineage>
        <taxon>Eukaryota</taxon>
        <taxon>Metazoa</taxon>
        <taxon>Cnidaria</taxon>
        <taxon>Anthozoa</taxon>
        <taxon>Hexacorallia</taxon>
        <taxon>Scleractinia</taxon>
        <taxon>Astrocoeniina</taxon>
        <taxon>Pocilloporidae</taxon>
        <taxon>Pocillopora</taxon>
    </lineage>
</organism>
<accession>A0AAU9VSS3</accession>
<feature type="coiled-coil region" evidence="1">
    <location>
        <begin position="152"/>
        <end position="200"/>
    </location>
</feature>
<evidence type="ECO:0000313" key="3">
    <source>
        <dbReference type="EMBL" id="CAH3033707.1"/>
    </source>
</evidence>
<keyword evidence="1" id="KW-0175">Coiled coil</keyword>
<feature type="non-terminal residue" evidence="3">
    <location>
        <position position="215"/>
    </location>
</feature>
<feature type="region of interest" description="Disordered" evidence="2">
    <location>
        <begin position="1"/>
        <end position="33"/>
    </location>
</feature>
<evidence type="ECO:0000313" key="4">
    <source>
        <dbReference type="Proteomes" id="UP001159428"/>
    </source>
</evidence>
<feature type="compositionally biased region" description="Polar residues" evidence="2">
    <location>
        <begin position="10"/>
        <end position="22"/>
    </location>
</feature>
<sequence length="215" mass="23684">ENESEKDGSAVSTASGKIQSLRNNKKSAKTRLTKAKNQLSDLLGSNTVTGTLPSKNTVQRAINKIKAELTLIEKIVASLKEVYALNEIAEADTIIESLDKEADEIVASVDEVIENAERHVQERLDKGEEESVLLSNKSQASDDKVSLASSYVKQKQLEAKQASERLAQVEEEQKQKELELEKITAEVQLAKQRAEEARKVAALNKLRADAAERES</sequence>
<protein>
    <submittedName>
        <fullName evidence="3">Uncharacterized protein</fullName>
    </submittedName>
</protein>
<evidence type="ECO:0000256" key="2">
    <source>
        <dbReference type="SAM" id="MobiDB-lite"/>
    </source>
</evidence>
<reference evidence="3 4" key="1">
    <citation type="submission" date="2022-05" db="EMBL/GenBank/DDBJ databases">
        <authorList>
            <consortium name="Genoscope - CEA"/>
            <person name="William W."/>
        </authorList>
    </citation>
    <scope>NUCLEOTIDE SEQUENCE [LARGE SCALE GENOMIC DNA]</scope>
</reference>
<comment type="caution">
    <text evidence="3">The sequence shown here is derived from an EMBL/GenBank/DDBJ whole genome shotgun (WGS) entry which is preliminary data.</text>
</comment>
<dbReference type="AlphaFoldDB" id="A0AAU9VSS3"/>
<gene>
    <name evidence="3" type="ORF">PMEA_00010246</name>
</gene>
<proteinExistence type="predicted"/>
<feature type="compositionally biased region" description="Basic residues" evidence="2">
    <location>
        <begin position="23"/>
        <end position="33"/>
    </location>
</feature>
<keyword evidence="4" id="KW-1185">Reference proteome</keyword>
<dbReference type="Proteomes" id="UP001159428">
    <property type="component" value="Unassembled WGS sequence"/>
</dbReference>
<evidence type="ECO:0000256" key="1">
    <source>
        <dbReference type="SAM" id="Coils"/>
    </source>
</evidence>
<name>A0AAU9VSS3_9CNID</name>
<dbReference type="EMBL" id="CALNXJ010000002">
    <property type="protein sequence ID" value="CAH3033707.1"/>
    <property type="molecule type" value="Genomic_DNA"/>
</dbReference>
<feature type="non-terminal residue" evidence="3">
    <location>
        <position position="1"/>
    </location>
</feature>